<proteinExistence type="predicted"/>
<accession>A0A6C0EN42</accession>
<dbReference type="EMBL" id="MN738864">
    <property type="protein sequence ID" value="QHT28785.1"/>
    <property type="molecule type" value="Genomic_DNA"/>
</dbReference>
<reference evidence="1" key="1">
    <citation type="journal article" date="2020" name="Nature">
        <title>Giant virus diversity and host interactions through global metagenomics.</title>
        <authorList>
            <person name="Schulz F."/>
            <person name="Roux S."/>
            <person name="Paez-Espino D."/>
            <person name="Jungbluth S."/>
            <person name="Walsh D.A."/>
            <person name="Denef V.J."/>
            <person name="McMahon K.D."/>
            <person name="Konstantinidis K.T."/>
            <person name="Eloe-Fadrosh E.A."/>
            <person name="Kyrpides N.C."/>
            <person name="Woyke T."/>
        </authorList>
    </citation>
    <scope>NUCLEOTIDE SEQUENCE</scope>
    <source>
        <strain evidence="1">GVMAG-M-3300001351-8</strain>
    </source>
</reference>
<organism evidence="1">
    <name type="scientific">viral metagenome</name>
    <dbReference type="NCBI Taxonomy" id="1070528"/>
    <lineage>
        <taxon>unclassified sequences</taxon>
        <taxon>metagenomes</taxon>
        <taxon>organismal metagenomes</taxon>
    </lineage>
</organism>
<protein>
    <submittedName>
        <fullName evidence="1">Uncharacterized protein</fullName>
    </submittedName>
</protein>
<sequence>MCGLVNTWTKVNYGAQDFLSGTGIVSALNKKLYYIGYFKCQ</sequence>
<name>A0A6C0EN42_9ZZZZ</name>
<evidence type="ECO:0000313" key="1">
    <source>
        <dbReference type="EMBL" id="QHT28785.1"/>
    </source>
</evidence>
<dbReference type="AlphaFoldDB" id="A0A6C0EN42"/>